<comment type="caution">
    <text evidence="4">The sequence shown here is derived from an EMBL/GenBank/DDBJ whole genome shotgun (WGS) entry which is preliminary data.</text>
</comment>
<protein>
    <recommendedName>
        <fullName evidence="3">Nucleoside phosphorylase domain-containing protein</fullName>
    </recommendedName>
</protein>
<evidence type="ECO:0000313" key="4">
    <source>
        <dbReference type="EMBL" id="KKN89394.1"/>
    </source>
</evidence>
<keyword evidence="2" id="KW-0808">Transferase</keyword>
<dbReference type="Pfam" id="PF01048">
    <property type="entry name" value="PNP_UDP_1"/>
    <property type="match status" value="1"/>
</dbReference>
<dbReference type="InterPro" id="IPR010044">
    <property type="entry name" value="MTAP"/>
</dbReference>
<dbReference type="CDD" id="cd09010">
    <property type="entry name" value="MTAP_SsMTAPII_like_MTIP"/>
    <property type="match status" value="1"/>
</dbReference>
<dbReference type="AlphaFoldDB" id="A0A0F9UCL8"/>
<keyword evidence="1" id="KW-0328">Glycosyltransferase</keyword>
<dbReference type="SUPFAM" id="SSF53167">
    <property type="entry name" value="Purine and uridine phosphorylases"/>
    <property type="match status" value="1"/>
</dbReference>
<feature type="domain" description="Nucleoside phosphorylase" evidence="3">
    <location>
        <begin position="5"/>
        <end position="249"/>
    </location>
</feature>
<organism evidence="4">
    <name type="scientific">marine sediment metagenome</name>
    <dbReference type="NCBI Taxonomy" id="412755"/>
    <lineage>
        <taxon>unclassified sequences</taxon>
        <taxon>metagenomes</taxon>
        <taxon>ecological metagenomes</taxon>
    </lineage>
</organism>
<dbReference type="EMBL" id="LAZR01000119">
    <property type="protein sequence ID" value="KKN89394.1"/>
    <property type="molecule type" value="Genomic_DNA"/>
</dbReference>
<dbReference type="GO" id="GO:0019509">
    <property type="term" value="P:L-methionine salvage from methylthioadenosine"/>
    <property type="evidence" value="ECO:0007669"/>
    <property type="project" value="TreeGrafter"/>
</dbReference>
<dbReference type="PANTHER" id="PTHR42679:SF2">
    <property type="entry name" value="S-METHYL-5'-THIOADENOSINE PHOSPHORYLASE"/>
    <property type="match status" value="1"/>
</dbReference>
<dbReference type="GO" id="GO:0017061">
    <property type="term" value="F:S-methyl-5-thioadenosine phosphorylase activity"/>
    <property type="evidence" value="ECO:0007669"/>
    <property type="project" value="InterPro"/>
</dbReference>
<dbReference type="NCBIfam" id="TIGR01694">
    <property type="entry name" value="MTAP"/>
    <property type="match status" value="1"/>
</dbReference>
<dbReference type="HAMAP" id="MF_01963">
    <property type="entry name" value="MTAP"/>
    <property type="match status" value="1"/>
</dbReference>
<proteinExistence type="inferred from homology"/>
<dbReference type="InterPro" id="IPR000845">
    <property type="entry name" value="Nucleoside_phosphorylase_d"/>
</dbReference>
<accession>A0A0F9UCL8</accession>
<dbReference type="InterPro" id="IPR035994">
    <property type="entry name" value="Nucleoside_phosphorylase_sf"/>
</dbReference>
<name>A0A0F9UCL8_9ZZZZ</name>
<evidence type="ECO:0000259" key="3">
    <source>
        <dbReference type="Pfam" id="PF01048"/>
    </source>
</evidence>
<reference evidence="4" key="1">
    <citation type="journal article" date="2015" name="Nature">
        <title>Complex archaea that bridge the gap between prokaryotes and eukaryotes.</title>
        <authorList>
            <person name="Spang A."/>
            <person name="Saw J.H."/>
            <person name="Jorgensen S.L."/>
            <person name="Zaremba-Niedzwiedzka K."/>
            <person name="Martijn J."/>
            <person name="Lind A.E."/>
            <person name="van Eijk R."/>
            <person name="Schleper C."/>
            <person name="Guy L."/>
            <person name="Ettema T.J."/>
        </authorList>
    </citation>
    <scope>NUCLEOTIDE SEQUENCE</scope>
</reference>
<dbReference type="GO" id="GO:0005829">
    <property type="term" value="C:cytosol"/>
    <property type="evidence" value="ECO:0007669"/>
    <property type="project" value="TreeGrafter"/>
</dbReference>
<evidence type="ECO:0000256" key="2">
    <source>
        <dbReference type="ARBA" id="ARBA00022679"/>
    </source>
</evidence>
<dbReference type="PANTHER" id="PTHR42679">
    <property type="entry name" value="S-METHYL-5'-THIOADENOSINE PHOSPHORYLASE"/>
    <property type="match status" value="1"/>
</dbReference>
<dbReference type="GO" id="GO:0009116">
    <property type="term" value="P:nucleoside metabolic process"/>
    <property type="evidence" value="ECO:0007669"/>
    <property type="project" value="InterPro"/>
</dbReference>
<evidence type="ECO:0000256" key="1">
    <source>
        <dbReference type="ARBA" id="ARBA00022676"/>
    </source>
</evidence>
<dbReference type="Gene3D" id="3.40.50.1580">
    <property type="entry name" value="Nucleoside phosphorylase domain"/>
    <property type="match status" value="1"/>
</dbReference>
<gene>
    <name evidence="4" type="ORF">LCGC14_0239010</name>
</gene>
<sequence length="294" mass="31893">MAKVKVGIIGGSGLGAALLGEGGGQPQDIDTPFGKPSDVIIETQWHGMPVALLSRHGPGHRLGPSAINYRANMYALKALGCTHVIASGAVGSLRHEIQPKHLVIPDQIIDKTYRRVGTFYEEFFAAHVEMASPFCPVLRQHLLACADAVPTTVHDSGTYVCMEGPAFSTRAESEMHRGWGGDLIGMTAMPEAKLAREAEIAYALVCLPSDYDCWRPHPLDLGKHELLKEIIDNLTDATANALTLIKAALERFDEIADTPSPAHTAMELGIWTDRDTIPATTWEHLAALISKYRP</sequence>